<evidence type="ECO:0000256" key="2">
    <source>
        <dbReference type="ARBA" id="ARBA00022679"/>
    </source>
</evidence>
<keyword evidence="6" id="KW-0812">Transmembrane</keyword>
<accession>A0A2H0XYI8</accession>
<evidence type="ECO:0000256" key="3">
    <source>
        <dbReference type="ARBA" id="ARBA00022741"/>
    </source>
</evidence>
<name>A0A2H0XYI8_UNCSA</name>
<evidence type="ECO:0000313" key="8">
    <source>
        <dbReference type="EMBL" id="PIS30030.1"/>
    </source>
</evidence>
<evidence type="ECO:0000256" key="1">
    <source>
        <dbReference type="ARBA" id="ARBA00012513"/>
    </source>
</evidence>
<proteinExistence type="predicted"/>
<keyword evidence="3" id="KW-0547">Nucleotide-binding</keyword>
<feature type="transmembrane region" description="Helical" evidence="6">
    <location>
        <begin position="32"/>
        <end position="52"/>
    </location>
</feature>
<dbReference type="EMBL" id="PEYM01000065">
    <property type="protein sequence ID" value="PIS30030.1"/>
    <property type="molecule type" value="Genomic_DNA"/>
</dbReference>
<dbReference type="PROSITE" id="PS00109">
    <property type="entry name" value="PROTEIN_KINASE_TYR"/>
    <property type="match status" value="1"/>
</dbReference>
<reference evidence="8 9" key="1">
    <citation type="submission" date="2017-09" db="EMBL/GenBank/DDBJ databases">
        <title>Depth-based differentiation of microbial function through sediment-hosted aquifers and enrichment of novel symbionts in the deep terrestrial subsurface.</title>
        <authorList>
            <person name="Probst A.J."/>
            <person name="Ladd B."/>
            <person name="Jarett J.K."/>
            <person name="Geller-Mcgrath D.E."/>
            <person name="Sieber C.M."/>
            <person name="Emerson J.B."/>
            <person name="Anantharaman K."/>
            <person name="Thomas B.C."/>
            <person name="Malmstrom R."/>
            <person name="Stieglmeier M."/>
            <person name="Klingl A."/>
            <person name="Woyke T."/>
            <person name="Ryan C.M."/>
            <person name="Banfield J.F."/>
        </authorList>
    </citation>
    <scope>NUCLEOTIDE SEQUENCE [LARGE SCALE GENOMIC DNA]</scope>
    <source>
        <strain evidence="8">CG08_land_8_20_14_0_20_45_16</strain>
    </source>
</reference>
<evidence type="ECO:0000259" key="7">
    <source>
        <dbReference type="PROSITE" id="PS50011"/>
    </source>
</evidence>
<dbReference type="Gene3D" id="1.10.510.10">
    <property type="entry name" value="Transferase(Phosphotransferase) domain 1"/>
    <property type="match status" value="2"/>
</dbReference>
<dbReference type="SMART" id="SM00220">
    <property type="entry name" value="S_TKc"/>
    <property type="match status" value="1"/>
</dbReference>
<organism evidence="8 9">
    <name type="scientific">Candidatus Saganbacteria bacterium CG08_land_8_20_14_0_20_45_16</name>
    <dbReference type="NCBI Taxonomy" id="2014293"/>
    <lineage>
        <taxon>Bacteria</taxon>
        <taxon>Bacillati</taxon>
        <taxon>Saganbacteria</taxon>
    </lineage>
</organism>
<comment type="caution">
    <text evidence="8">The sequence shown here is derived from an EMBL/GenBank/DDBJ whole genome shotgun (WGS) entry which is preliminary data.</text>
</comment>
<keyword evidence="6" id="KW-1133">Transmembrane helix</keyword>
<dbReference type="InterPro" id="IPR008266">
    <property type="entry name" value="Tyr_kinase_AS"/>
</dbReference>
<dbReference type="GO" id="GO:0004674">
    <property type="term" value="F:protein serine/threonine kinase activity"/>
    <property type="evidence" value="ECO:0007669"/>
    <property type="project" value="UniProtKB-EC"/>
</dbReference>
<protein>
    <recommendedName>
        <fullName evidence="1">non-specific serine/threonine protein kinase</fullName>
        <ecNumber evidence="1">2.7.11.1</ecNumber>
    </recommendedName>
</protein>
<evidence type="ECO:0000256" key="6">
    <source>
        <dbReference type="SAM" id="Phobius"/>
    </source>
</evidence>
<keyword evidence="5" id="KW-0067">ATP-binding</keyword>
<keyword evidence="4" id="KW-0418">Kinase</keyword>
<dbReference type="PROSITE" id="PS50011">
    <property type="entry name" value="PROTEIN_KINASE_DOM"/>
    <property type="match status" value="1"/>
</dbReference>
<dbReference type="PANTHER" id="PTHR43289:SF6">
    <property type="entry name" value="SERINE_THREONINE-PROTEIN KINASE NEKL-3"/>
    <property type="match status" value="1"/>
</dbReference>
<dbReference type="EC" id="2.7.11.1" evidence="1"/>
<dbReference type="PANTHER" id="PTHR43289">
    <property type="entry name" value="MITOGEN-ACTIVATED PROTEIN KINASE KINASE KINASE 20-RELATED"/>
    <property type="match status" value="1"/>
</dbReference>
<evidence type="ECO:0000256" key="4">
    <source>
        <dbReference type="ARBA" id="ARBA00022777"/>
    </source>
</evidence>
<evidence type="ECO:0000256" key="5">
    <source>
        <dbReference type="ARBA" id="ARBA00022840"/>
    </source>
</evidence>
<feature type="domain" description="Protein kinase" evidence="7">
    <location>
        <begin position="218"/>
        <end position="595"/>
    </location>
</feature>
<dbReference type="InterPro" id="IPR000719">
    <property type="entry name" value="Prot_kinase_dom"/>
</dbReference>
<dbReference type="AlphaFoldDB" id="A0A2H0XYI8"/>
<dbReference type="Proteomes" id="UP000231343">
    <property type="component" value="Unassembled WGS sequence"/>
</dbReference>
<sequence>MMVQEARLTEAVQRSWLKQQWHDSSRARKVAFVRHTVCLTVGGMMGLGYLLFADGAISHGEEFLLAGSLAAGWLEAISAVPAWVLVPLYGKFIKPEEQAKAESAAKTENKRLKQALFEADAQQRQLAAKAGIAKRVQEMIEQEVPWTMIEKTAPWVVTKIKGIEAYLTHFPVELHQEKDKLRVRVLQLIKDRFAGDIDTDLVDDPSQSIPYDLSGWGIKLIKRIGGGGLGDAYSALHDKYGPVVIKFLKSKFIVKGEDEGEGLAVRRFRNEVKLQLEFNKKPHPNVVHIFDYDINETAPFLVMQYVRRGLPLSKLIKQNGSLDLRGALTVLYFMVEALEAAQKLGIIHRDVTPQNIMLTADEAFLKLIDFGSAKGAESKQRFVSREWLWGILRLDKHNFKLMVRQLFVEVERGGDDLKIIVEKEAIEAALQELVLNQSQLTILRELLNKKLDKSLTQPMHAEPAKAGYCAPEYGREDVPYEAEYLRDVFALGVVFYEVLVGQKPHPEAPPRVVDYMRWLGEKIGRKEPFIEYGKMPSFTAGISKEVRSSVRHLLDDLTKMTWQEREKNILAYYPEDQGGVYSNIKRKTLEILRQL</sequence>
<evidence type="ECO:0000313" key="9">
    <source>
        <dbReference type="Proteomes" id="UP000231343"/>
    </source>
</evidence>
<dbReference type="InterPro" id="IPR011009">
    <property type="entry name" value="Kinase-like_dom_sf"/>
</dbReference>
<dbReference type="SUPFAM" id="SSF56112">
    <property type="entry name" value="Protein kinase-like (PK-like)"/>
    <property type="match status" value="1"/>
</dbReference>
<dbReference type="Pfam" id="PF00069">
    <property type="entry name" value="Pkinase"/>
    <property type="match status" value="1"/>
</dbReference>
<gene>
    <name evidence="8" type="ORF">COT42_03730</name>
</gene>
<keyword evidence="2" id="KW-0808">Transferase</keyword>
<keyword evidence="6" id="KW-0472">Membrane</keyword>
<dbReference type="GO" id="GO:0005524">
    <property type="term" value="F:ATP binding"/>
    <property type="evidence" value="ECO:0007669"/>
    <property type="project" value="UniProtKB-KW"/>
</dbReference>